<dbReference type="InterPro" id="IPR030616">
    <property type="entry name" value="Aur-like"/>
</dbReference>
<dbReference type="GO" id="GO:0004674">
    <property type="term" value="F:protein serine/threonine kinase activity"/>
    <property type="evidence" value="ECO:0007669"/>
    <property type="project" value="UniProtKB-KW"/>
</dbReference>
<evidence type="ECO:0000256" key="5">
    <source>
        <dbReference type="ARBA" id="ARBA00022777"/>
    </source>
</evidence>
<sequence>ARYTALTGHAPFEARHRPELYRSIRGARYPLPPQLSPRSRSLIAHMLNPDPAARPSLAGVLGHPFLSQVRGWGTRG</sequence>
<evidence type="ECO:0000259" key="9">
    <source>
        <dbReference type="PROSITE" id="PS50011"/>
    </source>
</evidence>
<dbReference type="GO" id="GO:0005524">
    <property type="term" value="F:ATP binding"/>
    <property type="evidence" value="ECO:0007669"/>
    <property type="project" value="UniProtKB-KW"/>
</dbReference>
<comment type="caution">
    <text evidence="10">The sequence shown here is derived from an EMBL/GenBank/DDBJ whole genome shotgun (WGS) entry which is preliminary data.</text>
</comment>
<name>A0A7K6P7P9_9CORV</name>
<gene>
    <name evidence="10" type="primary">Plk5</name>
    <name evidence="10" type="ORF">IFRKOW_R15104</name>
</gene>
<evidence type="ECO:0000256" key="1">
    <source>
        <dbReference type="ARBA" id="ARBA00012513"/>
    </source>
</evidence>
<keyword evidence="3" id="KW-0808">Transferase</keyword>
<keyword evidence="4" id="KW-0547">Nucleotide-binding</keyword>
<evidence type="ECO:0000256" key="4">
    <source>
        <dbReference type="ARBA" id="ARBA00022741"/>
    </source>
</evidence>
<evidence type="ECO:0000313" key="10">
    <source>
        <dbReference type="EMBL" id="NWW57331.1"/>
    </source>
</evidence>
<dbReference type="AlphaFoldDB" id="A0A7K6P7P9"/>
<evidence type="ECO:0000313" key="11">
    <source>
        <dbReference type="Proteomes" id="UP000542689"/>
    </source>
</evidence>
<keyword evidence="2" id="KW-0723">Serine/threonine-protein kinase</keyword>
<feature type="non-terminal residue" evidence="10">
    <location>
        <position position="76"/>
    </location>
</feature>
<evidence type="ECO:0000256" key="7">
    <source>
        <dbReference type="ARBA" id="ARBA00047899"/>
    </source>
</evidence>
<dbReference type="Proteomes" id="UP000542689">
    <property type="component" value="Unassembled WGS sequence"/>
</dbReference>
<reference evidence="10 11" key="1">
    <citation type="submission" date="2019-09" db="EMBL/GenBank/DDBJ databases">
        <title>Bird 10,000 Genomes (B10K) Project - Family phase.</title>
        <authorList>
            <person name="Zhang G."/>
        </authorList>
    </citation>
    <scope>NUCLEOTIDE SEQUENCE [LARGE SCALE GENOMIC DNA]</scope>
    <source>
        <strain evidence="10">B10K-DU-029-41</strain>
        <tissue evidence="10">Liver</tissue>
    </source>
</reference>
<feature type="domain" description="Protein kinase" evidence="9">
    <location>
        <begin position="1"/>
        <end position="66"/>
    </location>
</feature>
<keyword evidence="6" id="KW-0067">ATP-binding</keyword>
<evidence type="ECO:0000256" key="8">
    <source>
        <dbReference type="ARBA" id="ARBA00048679"/>
    </source>
</evidence>
<dbReference type="InterPro" id="IPR000719">
    <property type="entry name" value="Prot_kinase_dom"/>
</dbReference>
<evidence type="ECO:0000256" key="2">
    <source>
        <dbReference type="ARBA" id="ARBA00022527"/>
    </source>
</evidence>
<dbReference type="SUPFAM" id="SSF56112">
    <property type="entry name" value="Protein kinase-like (PK-like)"/>
    <property type="match status" value="1"/>
</dbReference>
<dbReference type="PROSITE" id="PS50011">
    <property type="entry name" value="PROTEIN_KINASE_DOM"/>
    <property type="match status" value="1"/>
</dbReference>
<organism evidence="10 11">
    <name type="scientific">Ifrita kowaldi</name>
    <name type="common">blue-capped ifrita</name>
    <dbReference type="NCBI Taxonomy" id="461245"/>
    <lineage>
        <taxon>Eukaryota</taxon>
        <taxon>Metazoa</taxon>
        <taxon>Chordata</taxon>
        <taxon>Craniata</taxon>
        <taxon>Vertebrata</taxon>
        <taxon>Euteleostomi</taxon>
        <taxon>Archelosauria</taxon>
        <taxon>Archosauria</taxon>
        <taxon>Dinosauria</taxon>
        <taxon>Saurischia</taxon>
        <taxon>Theropoda</taxon>
        <taxon>Coelurosauria</taxon>
        <taxon>Aves</taxon>
        <taxon>Neognathae</taxon>
        <taxon>Neoaves</taxon>
        <taxon>Telluraves</taxon>
        <taxon>Australaves</taxon>
        <taxon>Passeriformes</taxon>
        <taxon>Corvoidea</taxon>
        <taxon>Cinclosomatidae</taxon>
        <taxon>Ifrita</taxon>
    </lineage>
</organism>
<feature type="non-terminal residue" evidence="10">
    <location>
        <position position="1"/>
    </location>
</feature>
<comment type="catalytic activity">
    <reaction evidence="8">
        <text>L-seryl-[protein] + ATP = O-phospho-L-seryl-[protein] + ADP + H(+)</text>
        <dbReference type="Rhea" id="RHEA:17989"/>
        <dbReference type="Rhea" id="RHEA-COMP:9863"/>
        <dbReference type="Rhea" id="RHEA-COMP:11604"/>
        <dbReference type="ChEBI" id="CHEBI:15378"/>
        <dbReference type="ChEBI" id="CHEBI:29999"/>
        <dbReference type="ChEBI" id="CHEBI:30616"/>
        <dbReference type="ChEBI" id="CHEBI:83421"/>
        <dbReference type="ChEBI" id="CHEBI:456216"/>
        <dbReference type="EC" id="2.7.11.1"/>
    </reaction>
</comment>
<evidence type="ECO:0000256" key="3">
    <source>
        <dbReference type="ARBA" id="ARBA00022679"/>
    </source>
</evidence>
<dbReference type="EC" id="2.7.11.1" evidence="1"/>
<proteinExistence type="predicted"/>
<protein>
    <recommendedName>
        <fullName evidence="1">non-specific serine/threonine protein kinase</fullName>
        <ecNumber evidence="1">2.7.11.1</ecNumber>
    </recommendedName>
</protein>
<dbReference type="Gene3D" id="1.10.510.10">
    <property type="entry name" value="Transferase(Phosphotransferase) domain 1"/>
    <property type="match status" value="1"/>
</dbReference>
<keyword evidence="5 10" id="KW-0418">Kinase</keyword>
<dbReference type="PANTHER" id="PTHR24350">
    <property type="entry name" value="SERINE/THREONINE-PROTEIN KINASE IAL-RELATED"/>
    <property type="match status" value="1"/>
</dbReference>
<dbReference type="EMBL" id="VZRS01002014">
    <property type="protein sequence ID" value="NWW57331.1"/>
    <property type="molecule type" value="Genomic_DNA"/>
</dbReference>
<dbReference type="InterPro" id="IPR011009">
    <property type="entry name" value="Kinase-like_dom_sf"/>
</dbReference>
<evidence type="ECO:0000256" key="6">
    <source>
        <dbReference type="ARBA" id="ARBA00022840"/>
    </source>
</evidence>
<accession>A0A7K6P7P9</accession>
<keyword evidence="11" id="KW-1185">Reference proteome</keyword>
<comment type="catalytic activity">
    <reaction evidence="7">
        <text>L-threonyl-[protein] + ATP = O-phospho-L-threonyl-[protein] + ADP + H(+)</text>
        <dbReference type="Rhea" id="RHEA:46608"/>
        <dbReference type="Rhea" id="RHEA-COMP:11060"/>
        <dbReference type="Rhea" id="RHEA-COMP:11605"/>
        <dbReference type="ChEBI" id="CHEBI:15378"/>
        <dbReference type="ChEBI" id="CHEBI:30013"/>
        <dbReference type="ChEBI" id="CHEBI:30616"/>
        <dbReference type="ChEBI" id="CHEBI:61977"/>
        <dbReference type="ChEBI" id="CHEBI:456216"/>
        <dbReference type="EC" id="2.7.11.1"/>
    </reaction>
</comment>